<reference evidence="2" key="1">
    <citation type="submission" date="2018-05" db="EMBL/GenBank/DDBJ databases">
        <title>Draft genome of Mucuna pruriens seed.</title>
        <authorList>
            <person name="Nnadi N.E."/>
            <person name="Vos R."/>
            <person name="Hasami M.H."/>
            <person name="Devisetty U.K."/>
            <person name="Aguiy J.C."/>
        </authorList>
    </citation>
    <scope>NUCLEOTIDE SEQUENCE [LARGE SCALE GENOMIC DNA]</scope>
    <source>
        <strain evidence="2">JCA_2017</strain>
    </source>
</reference>
<dbReference type="SUPFAM" id="SSF53098">
    <property type="entry name" value="Ribonuclease H-like"/>
    <property type="match status" value="1"/>
</dbReference>
<keyword evidence="3" id="KW-1185">Reference proteome</keyword>
<feature type="chain" id="PRO_5016588126" description="Integrase catalytic domain-containing protein" evidence="1">
    <location>
        <begin position="18"/>
        <end position="105"/>
    </location>
</feature>
<dbReference type="AlphaFoldDB" id="A0A371FKZ8"/>
<evidence type="ECO:0000256" key="1">
    <source>
        <dbReference type="SAM" id="SignalP"/>
    </source>
</evidence>
<proteinExistence type="predicted"/>
<name>A0A371FKZ8_MUCPR</name>
<dbReference type="InterPro" id="IPR039537">
    <property type="entry name" value="Retrotran_Ty1/copia-like"/>
</dbReference>
<gene>
    <name evidence="2" type="ORF">CR513_40622</name>
</gene>
<dbReference type="PANTHER" id="PTHR42648:SF28">
    <property type="entry name" value="TRANSPOSON-ENCODED PROTEIN WITH RIBONUCLEASE H-LIKE AND RETROVIRUS ZINC FINGER-LIKE DOMAINS"/>
    <property type="match status" value="1"/>
</dbReference>
<dbReference type="OrthoDB" id="1749397at2759"/>
<feature type="non-terminal residue" evidence="2">
    <location>
        <position position="1"/>
    </location>
</feature>
<dbReference type="GO" id="GO:0003676">
    <property type="term" value="F:nucleic acid binding"/>
    <property type="evidence" value="ECO:0007669"/>
    <property type="project" value="InterPro"/>
</dbReference>
<dbReference type="InterPro" id="IPR012337">
    <property type="entry name" value="RNaseH-like_sf"/>
</dbReference>
<accession>A0A371FKZ8</accession>
<keyword evidence="1" id="KW-0732">Signal</keyword>
<protein>
    <recommendedName>
        <fullName evidence="4">Integrase catalytic domain-containing protein</fullName>
    </recommendedName>
</protein>
<feature type="signal peptide" evidence="1">
    <location>
        <begin position="1"/>
        <end position="17"/>
    </location>
</feature>
<evidence type="ECO:0008006" key="4">
    <source>
        <dbReference type="Google" id="ProtNLM"/>
    </source>
</evidence>
<organism evidence="2 3">
    <name type="scientific">Mucuna pruriens</name>
    <name type="common">Velvet bean</name>
    <name type="synonym">Dolichos pruriens</name>
    <dbReference type="NCBI Taxonomy" id="157652"/>
    <lineage>
        <taxon>Eukaryota</taxon>
        <taxon>Viridiplantae</taxon>
        <taxon>Streptophyta</taxon>
        <taxon>Embryophyta</taxon>
        <taxon>Tracheophyta</taxon>
        <taxon>Spermatophyta</taxon>
        <taxon>Magnoliopsida</taxon>
        <taxon>eudicotyledons</taxon>
        <taxon>Gunneridae</taxon>
        <taxon>Pentapetalae</taxon>
        <taxon>rosids</taxon>
        <taxon>fabids</taxon>
        <taxon>Fabales</taxon>
        <taxon>Fabaceae</taxon>
        <taxon>Papilionoideae</taxon>
        <taxon>50 kb inversion clade</taxon>
        <taxon>NPAAA clade</taxon>
        <taxon>indigoferoid/millettioid clade</taxon>
        <taxon>Phaseoleae</taxon>
        <taxon>Mucuna</taxon>
    </lineage>
</organism>
<dbReference type="EMBL" id="QJKJ01008666">
    <property type="protein sequence ID" value="RDX79015.1"/>
    <property type="molecule type" value="Genomic_DNA"/>
</dbReference>
<sequence length="105" mass="12089">MIKVLNLLTLFILMCGGQLVTLYWGPTSNSILGAKWFVSFIDDCIHHKFEVCQIFVDFFRLVKNQFNKSIKRLQSDNGTEFVNLEFSKFLKDNGLVHELACVNTP</sequence>
<evidence type="ECO:0000313" key="3">
    <source>
        <dbReference type="Proteomes" id="UP000257109"/>
    </source>
</evidence>
<dbReference type="PANTHER" id="PTHR42648">
    <property type="entry name" value="TRANSPOSASE, PUTATIVE-RELATED"/>
    <property type="match status" value="1"/>
</dbReference>
<dbReference type="InterPro" id="IPR036397">
    <property type="entry name" value="RNaseH_sf"/>
</dbReference>
<dbReference type="Gene3D" id="3.30.420.10">
    <property type="entry name" value="Ribonuclease H-like superfamily/Ribonuclease H"/>
    <property type="match status" value="1"/>
</dbReference>
<dbReference type="Proteomes" id="UP000257109">
    <property type="component" value="Unassembled WGS sequence"/>
</dbReference>
<comment type="caution">
    <text evidence="2">The sequence shown here is derived from an EMBL/GenBank/DDBJ whole genome shotgun (WGS) entry which is preliminary data.</text>
</comment>
<evidence type="ECO:0000313" key="2">
    <source>
        <dbReference type="EMBL" id="RDX79015.1"/>
    </source>
</evidence>